<protein>
    <submittedName>
        <fullName evidence="1">Uncharacterized protein</fullName>
    </submittedName>
</protein>
<name>I2F812_9BACT</name>
<proteinExistence type="predicted"/>
<organism evidence="1 2">
    <name type="scientific">Mesotoga prima MesG1.Ag.4.2</name>
    <dbReference type="NCBI Taxonomy" id="660470"/>
    <lineage>
        <taxon>Bacteria</taxon>
        <taxon>Thermotogati</taxon>
        <taxon>Thermotogota</taxon>
        <taxon>Thermotogae</taxon>
        <taxon>Kosmotogales</taxon>
        <taxon>Kosmotogaceae</taxon>
        <taxon>Mesotoga</taxon>
    </lineage>
</organism>
<gene>
    <name evidence="1" type="ORF">Theba_2453</name>
</gene>
<keyword evidence="2" id="KW-1185">Reference proteome</keyword>
<dbReference type="HOGENOM" id="CLU_1265706_0_0_0"/>
<dbReference type="AlphaFoldDB" id="I2F812"/>
<dbReference type="EMBL" id="CP003532">
    <property type="protein sequence ID" value="AFK08065.1"/>
    <property type="molecule type" value="Genomic_DNA"/>
</dbReference>
<sequence>MFESADKEKIFDWKVALEKTSYGERFYTFSTILDEIGDKTFRHDYYYYNASSLRAEMLKLYPKDSERMPGVEEPSLFLEDMYNYYLRIVSSEQEQMLWLENFMRFLEGLSNKEAFDVFKKHPQIIEDILLQYLALAKIFLDGRESDLWDIDNVYKATTTLAADTELYRNYLFKPLLLFVQSPVFAYLSKKHTDTIICFIIPDYTDIDTAVKIYVELTE</sequence>
<evidence type="ECO:0000313" key="2">
    <source>
        <dbReference type="Proteomes" id="UP000002881"/>
    </source>
</evidence>
<accession>I2F812</accession>
<reference evidence="1 2" key="1">
    <citation type="journal article" date="2012" name="Genome Biol. Evol.">
        <title>Genome Sequence of the Mesophilic Thermotogales Bacterium Mesotoga prima MesG1.Ag.4.2 Reveals the Largest Thermotogales Genome To Date.</title>
        <authorList>
            <person name="Zhaxybayeva O."/>
            <person name="Swithers K.S."/>
            <person name="Foght J."/>
            <person name="Green A.G."/>
            <person name="Bruce D."/>
            <person name="Detter C."/>
            <person name="Han S."/>
            <person name="Teshima H."/>
            <person name="Han J."/>
            <person name="Woyke T."/>
            <person name="Pitluck S."/>
            <person name="Nolan M."/>
            <person name="Ivanova N."/>
            <person name="Pati A."/>
            <person name="Land M.L."/>
            <person name="Dlutek M."/>
            <person name="Doolittle W.F."/>
            <person name="Noll K.M."/>
            <person name="Nesbo C.L."/>
        </authorList>
    </citation>
    <scope>NUCLEOTIDE SEQUENCE [LARGE SCALE GENOMIC DNA]</scope>
    <source>
        <strain evidence="2">mesG1.Ag.4.2</strain>
    </source>
</reference>
<evidence type="ECO:0000313" key="1">
    <source>
        <dbReference type="EMBL" id="AFK08065.1"/>
    </source>
</evidence>
<dbReference type="KEGG" id="mpg:Theba_2453"/>
<dbReference type="Proteomes" id="UP000002881">
    <property type="component" value="Chromosome"/>
</dbReference>